<dbReference type="EMBL" id="CP136600">
    <property type="protein sequence ID" value="WOH35931.1"/>
    <property type="molecule type" value="Genomic_DNA"/>
</dbReference>
<keyword evidence="1" id="KW-0732">Signal</keyword>
<keyword evidence="3" id="KW-1185">Reference proteome</keyword>
<sequence>MQKYGCILASIGCFINVHAAENQITAPTLIEQEVIQAITDIAGAPRKEWSVQISHYENEEGDVTSSIERYTPNEDTSKQWTLLRINDKTPSHKQIKKFVKKKQEHVENKANGKIYSINFKTLIEQDSLQLLNHYGSHAKVGFQVHLEDLGDDAKGKLEGTLSYSKQHKYIEEITIVNNAEFSPMFSATISDLVLSFNFIKLNDVVLPQQIEMRMKGSFAYFTEIDEVSTTTYSNYLHTRKLLSE</sequence>
<dbReference type="Proteomes" id="UP001301442">
    <property type="component" value="Chromosome"/>
</dbReference>
<accession>A0ABZ0GKL9</accession>
<evidence type="ECO:0000256" key="1">
    <source>
        <dbReference type="SAM" id="SignalP"/>
    </source>
</evidence>
<feature type="signal peptide" evidence="1">
    <location>
        <begin position="1"/>
        <end position="19"/>
    </location>
</feature>
<protein>
    <recommendedName>
        <fullName evidence="4">Outer membrane lipoprotein-sorting protein</fullName>
    </recommendedName>
</protein>
<proteinExistence type="predicted"/>
<reference evidence="2 3" key="1">
    <citation type="submission" date="2023-09" db="EMBL/GenBank/DDBJ databases">
        <authorList>
            <person name="Qi X."/>
        </authorList>
    </citation>
    <scope>NUCLEOTIDE SEQUENCE [LARGE SCALE GENOMIC DNA]</scope>
    <source>
        <strain evidence="2 3">S1-1</strain>
    </source>
</reference>
<evidence type="ECO:0008006" key="4">
    <source>
        <dbReference type="Google" id="ProtNLM"/>
    </source>
</evidence>
<gene>
    <name evidence="2" type="ORF">RI844_11110</name>
</gene>
<organism evidence="2 3">
    <name type="scientific">Thalassotalea fonticola</name>
    <dbReference type="NCBI Taxonomy" id="3065649"/>
    <lineage>
        <taxon>Bacteria</taxon>
        <taxon>Pseudomonadati</taxon>
        <taxon>Pseudomonadota</taxon>
        <taxon>Gammaproteobacteria</taxon>
        <taxon>Alteromonadales</taxon>
        <taxon>Colwelliaceae</taxon>
        <taxon>Thalassotalea</taxon>
    </lineage>
</organism>
<evidence type="ECO:0000313" key="3">
    <source>
        <dbReference type="Proteomes" id="UP001301442"/>
    </source>
</evidence>
<feature type="chain" id="PRO_5045269603" description="Outer membrane lipoprotein-sorting protein" evidence="1">
    <location>
        <begin position="20"/>
        <end position="244"/>
    </location>
</feature>
<name>A0ABZ0GKL9_9GAMM</name>
<evidence type="ECO:0000313" key="2">
    <source>
        <dbReference type="EMBL" id="WOH35931.1"/>
    </source>
</evidence>
<dbReference type="RefSeq" id="WP_348394746.1">
    <property type="nucleotide sequence ID" value="NZ_CP136600.1"/>
</dbReference>